<protein>
    <recommendedName>
        <fullName evidence="3">Xaa-Pro aminopeptidase</fullName>
    </recommendedName>
</protein>
<evidence type="ECO:0000313" key="1">
    <source>
        <dbReference type="EMBL" id="MDQ0516219.1"/>
    </source>
</evidence>
<dbReference type="Gene3D" id="3.90.230.10">
    <property type="entry name" value="Creatinase/methionine aminopeptidase superfamily"/>
    <property type="match status" value="1"/>
</dbReference>
<evidence type="ECO:0000313" key="2">
    <source>
        <dbReference type="Proteomes" id="UP001223743"/>
    </source>
</evidence>
<keyword evidence="2" id="KW-1185">Reference proteome</keyword>
<evidence type="ECO:0008006" key="3">
    <source>
        <dbReference type="Google" id="ProtNLM"/>
    </source>
</evidence>
<sequence>MTISLRTVRIPDFGVPLDRPAIPAATYEARARALTERAGTDWVVVYADREHNANIAFLTGFEPRFEEALLLLGPGDRRILVVGNECQSYAPLAGLAGIEIVLCQTLSLMGQDRSRKPNLAAVLRDCGIGRGATIGLAGWKYLGAEEWEGPLPSFQASALVVDTLRLVVGDPAAVSDVTPVLMHPETGLRAVVDVHQIAAGEWGAARASAAVWRIVSGLRDGDSEYAATARMGYAGEALNAHVMFASARAGEPVVGLRSPTGRIVRRGDGVTTAVSYWGGLSSRAGLANDGDDAFLDVAKAYFAGLLSWYETADIGVAGGDLFEEVTATLARGGLGSALNPGHLVGHDEWVHSPVRPGSTERLTSGMPFQIDVIPVPMPDGWALNCEDAVTFADASLRAELAALYPEVAARIEARRAFMADEIGVALKPSILPLSSTPLCLPPFWLASDRLLARD</sequence>
<dbReference type="EMBL" id="JAUSWJ010000001">
    <property type="protein sequence ID" value="MDQ0516219.1"/>
    <property type="molecule type" value="Genomic_DNA"/>
</dbReference>
<dbReference type="Proteomes" id="UP001223743">
    <property type="component" value="Unassembled WGS sequence"/>
</dbReference>
<name>A0ABU0M5I2_9HYPH</name>
<proteinExistence type="predicted"/>
<gene>
    <name evidence="1" type="ORF">QO015_001832</name>
</gene>
<reference evidence="1 2" key="1">
    <citation type="submission" date="2023-07" db="EMBL/GenBank/DDBJ databases">
        <title>Genomic Encyclopedia of Type Strains, Phase IV (KMG-IV): sequencing the most valuable type-strain genomes for metagenomic binning, comparative biology and taxonomic classification.</title>
        <authorList>
            <person name="Goeker M."/>
        </authorList>
    </citation>
    <scope>NUCLEOTIDE SEQUENCE [LARGE SCALE GENOMIC DNA]</scope>
    <source>
        <strain evidence="1 2">B1-1</strain>
    </source>
</reference>
<comment type="caution">
    <text evidence="1">The sequence shown here is derived from an EMBL/GenBank/DDBJ whole genome shotgun (WGS) entry which is preliminary data.</text>
</comment>
<accession>A0ABU0M5I2</accession>
<dbReference type="SUPFAM" id="SSF55920">
    <property type="entry name" value="Creatinase/aminopeptidase"/>
    <property type="match status" value="1"/>
</dbReference>
<dbReference type="RefSeq" id="WP_266279881.1">
    <property type="nucleotide sequence ID" value="NZ_JAPKNF010000001.1"/>
</dbReference>
<dbReference type="InterPro" id="IPR036005">
    <property type="entry name" value="Creatinase/aminopeptidase-like"/>
</dbReference>
<organism evidence="1 2">
    <name type="scientific">Kaistia geumhonensis</name>
    <dbReference type="NCBI Taxonomy" id="410839"/>
    <lineage>
        <taxon>Bacteria</taxon>
        <taxon>Pseudomonadati</taxon>
        <taxon>Pseudomonadota</taxon>
        <taxon>Alphaproteobacteria</taxon>
        <taxon>Hyphomicrobiales</taxon>
        <taxon>Kaistiaceae</taxon>
        <taxon>Kaistia</taxon>
    </lineage>
</organism>